<dbReference type="EMBL" id="JBHSPF010000018">
    <property type="protein sequence ID" value="MFC5628123.1"/>
    <property type="molecule type" value="Genomic_DNA"/>
</dbReference>
<evidence type="ECO:0000259" key="1">
    <source>
        <dbReference type="Pfam" id="PF01248"/>
    </source>
</evidence>
<protein>
    <submittedName>
        <fullName evidence="2">YlxQ family RNA-binding protein</fullName>
    </submittedName>
</protein>
<comment type="caution">
    <text evidence="2">The sequence shown here is derived from an EMBL/GenBank/DDBJ whole genome shotgun (WGS) entry which is preliminary data.</text>
</comment>
<reference evidence="3" key="1">
    <citation type="journal article" date="2019" name="Int. J. Syst. Evol. Microbiol.">
        <title>The Global Catalogue of Microorganisms (GCM) 10K type strain sequencing project: providing services to taxonomists for standard genome sequencing and annotation.</title>
        <authorList>
            <consortium name="The Broad Institute Genomics Platform"/>
            <consortium name="The Broad Institute Genome Sequencing Center for Infectious Disease"/>
            <person name="Wu L."/>
            <person name="Ma J."/>
        </authorList>
    </citation>
    <scope>NUCLEOTIDE SEQUENCE [LARGE SCALE GENOMIC DNA]</scope>
    <source>
        <strain evidence="3">CGMCC 1.15790</strain>
    </source>
</reference>
<dbReference type="Pfam" id="PF01248">
    <property type="entry name" value="Ribosomal_L7Ae"/>
    <property type="match status" value="1"/>
</dbReference>
<dbReference type="NCBIfam" id="NF005825">
    <property type="entry name" value="PRK07714.1"/>
    <property type="match status" value="1"/>
</dbReference>
<dbReference type="SUPFAM" id="SSF55315">
    <property type="entry name" value="L30e-like"/>
    <property type="match status" value="1"/>
</dbReference>
<feature type="domain" description="Ribosomal protein eL8/eL30/eS12/Gadd45" evidence="1">
    <location>
        <begin position="4"/>
        <end position="94"/>
    </location>
</feature>
<sequence length="100" mass="11065">MDKSLYSFLGLAAKAGKVKTGEELVLKHIRNQTVHLVLVANDASKNTMKKICDKSSYYQVPCRVVGEREKLGLAIGKKSRVVLGITDKGFAERLITMLDQ</sequence>
<organism evidence="2 3">
    <name type="scientific">Aliibacillus thermotolerans</name>
    <dbReference type="NCBI Taxonomy" id="1834418"/>
    <lineage>
        <taxon>Bacteria</taxon>
        <taxon>Bacillati</taxon>
        <taxon>Bacillota</taxon>
        <taxon>Bacilli</taxon>
        <taxon>Bacillales</taxon>
        <taxon>Bacillaceae</taxon>
        <taxon>Aliibacillus</taxon>
    </lineage>
</organism>
<evidence type="ECO:0000313" key="2">
    <source>
        <dbReference type="EMBL" id="MFC5628123.1"/>
    </source>
</evidence>
<keyword evidence="3" id="KW-1185">Reference proteome</keyword>
<dbReference type="InterPro" id="IPR029064">
    <property type="entry name" value="Ribosomal_eL30-like_sf"/>
</dbReference>
<dbReference type="Proteomes" id="UP001596143">
    <property type="component" value="Unassembled WGS sequence"/>
</dbReference>
<evidence type="ECO:0000313" key="3">
    <source>
        <dbReference type="Proteomes" id="UP001596143"/>
    </source>
</evidence>
<name>A0ABW0U403_9BACI</name>
<dbReference type="InterPro" id="IPR004038">
    <property type="entry name" value="Ribosomal_eL8/eL30/eS12/Gad45"/>
</dbReference>
<accession>A0ABW0U403</accession>
<dbReference type="RefSeq" id="WP_270897964.1">
    <property type="nucleotide sequence ID" value="NZ_JBHSPF010000018.1"/>
</dbReference>
<gene>
    <name evidence="2" type="ORF">ACFPTR_04340</name>
</gene>
<dbReference type="Gene3D" id="3.30.1330.30">
    <property type="match status" value="1"/>
</dbReference>
<proteinExistence type="predicted"/>